<dbReference type="AlphaFoldDB" id="A0A402CPM3"/>
<dbReference type="Proteomes" id="UP000287394">
    <property type="component" value="Chromosome"/>
</dbReference>
<evidence type="ECO:0000313" key="1">
    <source>
        <dbReference type="EMBL" id="BDI33000.1"/>
    </source>
</evidence>
<name>A0A402CPM3_9BACT</name>
<evidence type="ECO:0000313" key="2">
    <source>
        <dbReference type="Proteomes" id="UP000287394"/>
    </source>
</evidence>
<organism evidence="1 2">
    <name type="scientific">Capsulimonas corticalis</name>
    <dbReference type="NCBI Taxonomy" id="2219043"/>
    <lineage>
        <taxon>Bacteria</taxon>
        <taxon>Bacillati</taxon>
        <taxon>Armatimonadota</taxon>
        <taxon>Armatimonadia</taxon>
        <taxon>Capsulimonadales</taxon>
        <taxon>Capsulimonadaceae</taxon>
        <taxon>Capsulimonas</taxon>
    </lineage>
</organism>
<dbReference type="RefSeq" id="WP_119319322.1">
    <property type="nucleotide sequence ID" value="NZ_AP025739.1"/>
</dbReference>
<sequence length="285" mass="28856">MFKNLKTTGAAPKKVAQALAGVAGVILIGGSGAVFGLNSQITSLNNKAQTREAEVGSSEQVTRRYQTTLDSYNETLGKIQDLESSVSQSSYVPTLLQQLQTLASSTHLTVAAVRPMPTAPAPVVPVTDAASHPKKKAPPPYDTLDISVDVKGTYANTATFLYSLTRFPKIISVSSAQMRPETAGPDQNPLSSPMITTSLHLTAYVFHDDPAAPAASGAPGVAPAPLATDANAVPAPPASAANASAFVAPGAQPATLTGAAARTAAGSIGAAKALSARSEVGVGAL</sequence>
<gene>
    <name evidence="1" type="ORF">CCAX7_50510</name>
</gene>
<dbReference type="Gene3D" id="3.30.70.60">
    <property type="match status" value="1"/>
</dbReference>
<dbReference type="EMBL" id="AP025739">
    <property type="protein sequence ID" value="BDI33000.1"/>
    <property type="molecule type" value="Genomic_DNA"/>
</dbReference>
<accession>A0A402CPM3</accession>
<dbReference type="InterPro" id="IPR014717">
    <property type="entry name" value="Transl_elong_EF1B/ribsomal_bS6"/>
</dbReference>
<reference evidence="1 2" key="1">
    <citation type="journal article" date="2019" name="Int. J. Syst. Evol. Microbiol.">
        <title>Capsulimonas corticalis gen. nov., sp. nov., an aerobic capsulated bacterium, of a novel bacterial order, Capsulimonadales ord. nov., of the class Armatimonadia of the phylum Armatimonadetes.</title>
        <authorList>
            <person name="Li J."/>
            <person name="Kudo C."/>
            <person name="Tonouchi A."/>
        </authorList>
    </citation>
    <scope>NUCLEOTIDE SEQUENCE [LARGE SCALE GENOMIC DNA]</scope>
    <source>
        <strain evidence="1 2">AX-7</strain>
    </source>
</reference>
<keyword evidence="2" id="KW-1185">Reference proteome</keyword>
<dbReference type="KEGG" id="ccot:CCAX7_50510"/>
<protein>
    <submittedName>
        <fullName evidence="1">Uncharacterized protein</fullName>
    </submittedName>
</protein>
<proteinExistence type="predicted"/>